<evidence type="ECO:0000313" key="2">
    <source>
        <dbReference type="EMBL" id="QNN57566.1"/>
    </source>
</evidence>
<dbReference type="GO" id="GO:0016787">
    <property type="term" value="F:hydrolase activity"/>
    <property type="evidence" value="ECO:0007669"/>
    <property type="project" value="UniProtKB-KW"/>
</dbReference>
<keyword evidence="3" id="KW-1185">Reference proteome</keyword>
<dbReference type="PANTHER" id="PTHR43211:SF1">
    <property type="entry name" value="BLL6422 PROTEIN"/>
    <property type="match status" value="1"/>
</dbReference>
<keyword evidence="2" id="KW-0378">Hydrolase</keyword>
<dbReference type="EMBL" id="CP060714">
    <property type="protein sequence ID" value="QNN57566.1"/>
    <property type="molecule type" value="Genomic_DNA"/>
</dbReference>
<gene>
    <name evidence="2" type="ORF">H9K76_01285</name>
</gene>
<proteinExistence type="predicted"/>
<feature type="domain" description="Fumarylacetoacetase-like C-terminal" evidence="1">
    <location>
        <begin position="126"/>
        <end position="324"/>
    </location>
</feature>
<dbReference type="Proteomes" id="UP000515811">
    <property type="component" value="Chromosome"/>
</dbReference>
<dbReference type="Pfam" id="PF01557">
    <property type="entry name" value="FAA_hydrolase"/>
    <property type="match status" value="1"/>
</dbReference>
<dbReference type="Gene3D" id="3.90.850.10">
    <property type="entry name" value="Fumarylacetoacetase-like, C-terminal domain"/>
    <property type="match status" value="1"/>
</dbReference>
<dbReference type="RefSeq" id="WP_187597814.1">
    <property type="nucleotide sequence ID" value="NZ_CP060714.1"/>
</dbReference>
<name>A0A7G9RPP1_9BURK</name>
<protein>
    <submittedName>
        <fullName evidence="2">Fumarylacetoacetate hydrolase family protein</fullName>
    </submittedName>
</protein>
<sequence length="326" mass="35587">MKLLTFVSPRGERLGALTAAGHVVDIQDLAQAAGAAHAADMGSMLQLLRGGQAALDEVRALIGNAPADAGEPLSQVRLMAPLPLPEQIRDFANYELHVKQALRSSMRMRASAAADPAKEEEKLQASGIFTIPPVWYERPLYYKANRFSVVGHDADVIWPHFSNRMDYEMELAVIIGKKVKNATVEEAMDAVFGYTIFNDFSARDTQSQEVSFRMGPAKGKDFDTGNALGPWIVTRDEIADPYSLGMRVRVNGEERSRSVSGGMQHDIARSISFLSQSETLYPGEVLAMGTVGNGCGYESLTFLNAGDVVEIEVDGIGTLRNRLVRH</sequence>
<dbReference type="AlphaFoldDB" id="A0A7G9RPP1"/>
<dbReference type="PANTHER" id="PTHR43211">
    <property type="entry name" value="FUMARYLACETOACETATE HYDROLASE"/>
    <property type="match status" value="1"/>
</dbReference>
<reference evidence="2 3" key="1">
    <citation type="submission" date="2020-08" db="EMBL/GenBank/DDBJ databases">
        <title>Genome sequence of Diaphorobacter ruginosibacter DSM 27467T.</title>
        <authorList>
            <person name="Hyun D.-W."/>
            <person name="Bae J.-W."/>
        </authorList>
    </citation>
    <scope>NUCLEOTIDE SEQUENCE [LARGE SCALE GENOMIC DNA]</scope>
    <source>
        <strain evidence="2 3">DSM 27467</strain>
    </source>
</reference>
<dbReference type="KEGG" id="drg:H9K76_01285"/>
<organism evidence="2 3">
    <name type="scientific">Diaphorobacter ruginosibacter</name>
    <dbReference type="NCBI Taxonomy" id="1715720"/>
    <lineage>
        <taxon>Bacteria</taxon>
        <taxon>Pseudomonadati</taxon>
        <taxon>Pseudomonadota</taxon>
        <taxon>Betaproteobacteria</taxon>
        <taxon>Burkholderiales</taxon>
        <taxon>Comamonadaceae</taxon>
        <taxon>Diaphorobacter</taxon>
    </lineage>
</organism>
<evidence type="ECO:0000313" key="3">
    <source>
        <dbReference type="Proteomes" id="UP000515811"/>
    </source>
</evidence>
<accession>A0A7G9RPP1</accession>
<evidence type="ECO:0000259" key="1">
    <source>
        <dbReference type="Pfam" id="PF01557"/>
    </source>
</evidence>
<dbReference type="SUPFAM" id="SSF56529">
    <property type="entry name" value="FAH"/>
    <property type="match status" value="1"/>
</dbReference>
<dbReference type="InterPro" id="IPR011234">
    <property type="entry name" value="Fumarylacetoacetase-like_C"/>
</dbReference>
<dbReference type="InterPro" id="IPR036663">
    <property type="entry name" value="Fumarylacetoacetase_C_sf"/>
</dbReference>